<name>A0A419SLV9_9BACL</name>
<dbReference type="PIRSF" id="PIRSF016498">
    <property type="entry name" value="UCP016498"/>
    <property type="match status" value="1"/>
</dbReference>
<dbReference type="InterPro" id="IPR018699">
    <property type="entry name" value="DUF2203"/>
</dbReference>
<proteinExistence type="predicted"/>
<dbReference type="EMBL" id="MCHY01000007">
    <property type="protein sequence ID" value="RKD25006.1"/>
    <property type="molecule type" value="Genomic_DNA"/>
</dbReference>
<evidence type="ECO:0000313" key="2">
    <source>
        <dbReference type="Proteomes" id="UP000284219"/>
    </source>
</evidence>
<dbReference type="Pfam" id="PF09969">
    <property type="entry name" value="DUF2203"/>
    <property type="match status" value="1"/>
</dbReference>
<evidence type="ECO:0000313" key="1">
    <source>
        <dbReference type="EMBL" id="RKD25006.1"/>
    </source>
</evidence>
<accession>A0A419SLV9</accession>
<dbReference type="RefSeq" id="WP_170145274.1">
    <property type="nucleotide sequence ID" value="NZ_MCHY01000007.1"/>
</dbReference>
<comment type="caution">
    <text evidence="1">The sequence shown here is derived from an EMBL/GenBank/DDBJ whole genome shotgun (WGS) entry which is preliminary data.</text>
</comment>
<organism evidence="1 2">
    <name type="scientific">Ammoniphilus oxalaticus</name>
    <dbReference type="NCBI Taxonomy" id="66863"/>
    <lineage>
        <taxon>Bacteria</taxon>
        <taxon>Bacillati</taxon>
        <taxon>Bacillota</taxon>
        <taxon>Bacilli</taxon>
        <taxon>Bacillales</taxon>
        <taxon>Paenibacillaceae</taxon>
        <taxon>Aneurinibacillus group</taxon>
        <taxon>Ammoniphilus</taxon>
    </lineage>
</organism>
<dbReference type="AlphaFoldDB" id="A0A419SLV9"/>
<evidence type="ECO:0008006" key="3">
    <source>
        <dbReference type="Google" id="ProtNLM"/>
    </source>
</evidence>
<dbReference type="Proteomes" id="UP000284219">
    <property type="component" value="Unassembled WGS sequence"/>
</dbReference>
<reference evidence="1 2" key="1">
    <citation type="submission" date="2016-08" db="EMBL/GenBank/DDBJ databases">
        <title>Novel Firmicute Genomes.</title>
        <authorList>
            <person name="Poppleton D.I."/>
            <person name="Gribaldo S."/>
        </authorList>
    </citation>
    <scope>NUCLEOTIDE SEQUENCE [LARGE SCALE GENOMIC DNA]</scope>
    <source>
        <strain evidence="1 2">RAOx-1</strain>
    </source>
</reference>
<protein>
    <recommendedName>
        <fullName evidence="3">Cell division protein DivIVA</fullName>
    </recommendedName>
</protein>
<gene>
    <name evidence="1" type="ORF">BEP19_04010</name>
</gene>
<keyword evidence="2" id="KW-1185">Reference proteome</keyword>
<sequence>MSSRKHFTLAEARRVLPIVTEELIRLQKLQKEFHQKLLLLRTLNADERFKLECNLEFLNIQAKLHARNITSQGALLKDVDLGLVDFPSSLDGEEILLCWKLGEKDIEYYHGLQEGFRGRKKIKPD</sequence>